<dbReference type="PROSITE" id="PS01359">
    <property type="entry name" value="ZF_PHD_1"/>
    <property type="match status" value="1"/>
</dbReference>
<dbReference type="InterPro" id="IPR053051">
    <property type="entry name" value="HDAC_complex_subunit"/>
</dbReference>
<dbReference type="Gene3D" id="3.30.40.10">
    <property type="entry name" value="Zinc/RING finger domain, C3HC4 (zinc finger)"/>
    <property type="match status" value="1"/>
</dbReference>
<dbReference type="GO" id="GO:0061186">
    <property type="term" value="P:negative regulation of silent mating-type cassette heterochromatin formation"/>
    <property type="evidence" value="ECO:0007669"/>
    <property type="project" value="TreeGrafter"/>
</dbReference>
<accession>A0A8H7QZX0</accession>
<dbReference type="InterPro" id="IPR001965">
    <property type="entry name" value="Znf_PHD"/>
</dbReference>
<dbReference type="SUPFAM" id="SSF57903">
    <property type="entry name" value="FYVE/PHD zinc finger"/>
    <property type="match status" value="1"/>
</dbReference>
<feature type="region of interest" description="Disordered" evidence="5">
    <location>
        <begin position="17"/>
        <end position="48"/>
    </location>
</feature>
<dbReference type="GO" id="GO:0061188">
    <property type="term" value="P:negative regulation of rDNA heterochromatin formation"/>
    <property type="evidence" value="ECO:0007669"/>
    <property type="project" value="TreeGrafter"/>
</dbReference>
<feature type="compositionally biased region" description="Polar residues" evidence="5">
    <location>
        <begin position="192"/>
        <end position="207"/>
    </location>
</feature>
<dbReference type="SMART" id="SM00249">
    <property type="entry name" value="PHD"/>
    <property type="match status" value="1"/>
</dbReference>
<reference evidence="7" key="1">
    <citation type="submission" date="2020-12" db="EMBL/GenBank/DDBJ databases">
        <title>Metabolic potential, ecology and presence of endohyphal bacteria is reflected in genomic diversity of Mucoromycotina.</title>
        <authorList>
            <person name="Muszewska A."/>
            <person name="Okrasinska A."/>
            <person name="Steczkiewicz K."/>
            <person name="Drgas O."/>
            <person name="Orlowska M."/>
            <person name="Perlinska-Lenart U."/>
            <person name="Aleksandrzak-Piekarczyk T."/>
            <person name="Szatraj K."/>
            <person name="Zielenkiewicz U."/>
            <person name="Pilsyk S."/>
            <person name="Malc E."/>
            <person name="Mieczkowski P."/>
            <person name="Kruszewska J.S."/>
            <person name="Biernat P."/>
            <person name="Pawlowska J."/>
        </authorList>
    </citation>
    <scope>NUCLEOTIDE SEQUENCE</scope>
    <source>
        <strain evidence="7">CBS 226.32</strain>
    </source>
</reference>
<dbReference type="InterPro" id="IPR019786">
    <property type="entry name" value="Zinc_finger_PHD-type_CS"/>
</dbReference>
<dbReference type="OrthoDB" id="79252at2759"/>
<evidence type="ECO:0000256" key="5">
    <source>
        <dbReference type="SAM" id="MobiDB-lite"/>
    </source>
</evidence>
<dbReference type="PANTHER" id="PTHR47793:SF1">
    <property type="entry name" value="HISTONE DEACETYLASE COMPLEX SUBUNIT CTI6"/>
    <property type="match status" value="1"/>
</dbReference>
<organism evidence="7 8">
    <name type="scientific">Mucor plumbeus</name>
    <dbReference type="NCBI Taxonomy" id="97098"/>
    <lineage>
        <taxon>Eukaryota</taxon>
        <taxon>Fungi</taxon>
        <taxon>Fungi incertae sedis</taxon>
        <taxon>Mucoromycota</taxon>
        <taxon>Mucoromycotina</taxon>
        <taxon>Mucoromycetes</taxon>
        <taxon>Mucorales</taxon>
        <taxon>Mucorineae</taxon>
        <taxon>Mucoraceae</taxon>
        <taxon>Mucor</taxon>
    </lineage>
</organism>
<evidence type="ECO:0000313" key="8">
    <source>
        <dbReference type="Proteomes" id="UP000650833"/>
    </source>
</evidence>
<dbReference type="InterPro" id="IPR019787">
    <property type="entry name" value="Znf_PHD-finger"/>
</dbReference>
<dbReference type="GO" id="GO:0033698">
    <property type="term" value="C:Rpd3L complex"/>
    <property type="evidence" value="ECO:0007669"/>
    <property type="project" value="TreeGrafter"/>
</dbReference>
<feature type="compositionally biased region" description="Basic and acidic residues" evidence="5">
    <location>
        <begin position="247"/>
        <end position="267"/>
    </location>
</feature>
<evidence type="ECO:0000313" key="7">
    <source>
        <dbReference type="EMBL" id="KAG2200970.1"/>
    </source>
</evidence>
<feature type="domain" description="PHD-type" evidence="6">
    <location>
        <begin position="49"/>
        <end position="97"/>
    </location>
</feature>
<dbReference type="Proteomes" id="UP000650833">
    <property type="component" value="Unassembled WGS sequence"/>
</dbReference>
<evidence type="ECO:0000256" key="3">
    <source>
        <dbReference type="ARBA" id="ARBA00022833"/>
    </source>
</evidence>
<dbReference type="PROSITE" id="PS50016">
    <property type="entry name" value="ZF_PHD_2"/>
    <property type="match status" value="1"/>
</dbReference>
<sequence>MHCINTLFYLVVHRRGGRPSGVGRRKQRAPARRRSQSTSDENSSDGGSITRCICGETHSLGLMVQCDKCEVWQHCECMGLEQPDIPDHYYCEQCKPENHKNHRQNNGRTKRQYVSTEHVTAIVKAPKKRMTLNSREASMSLEDVLAARNALELYESHKDVDSQSNSPPPHLNNIEDSPTHTYDAQTYTATTIVTASPKSQDDTNVTIKENGDIASKPTKRKRDLGIKLPDTIDEKSEPPSSTVSSVGHDELPILKEQEEFSEPDRITPKQSTSAIVKPKRKQAKPSEKKLNGRVNGKTNSGKRGKPRSRTSTPVREASPVAFSELEDDGKDFSEDGISSVLFEYFSPTARASSPPAKTRQPHIRMSISEMNRRANQILEYISSIQVEMASKENDNRAGHGNNNKSITTLTANHLDEITTVVSMEQDQMRDNDDNDSLSSASTIPLVRDTEYDDELLLEPLDKENQSSMEIMDMLTRKLIKFQRRYGSRNRTLYEEALMEGEGRITRSREASGNANTYRNMMAH</sequence>
<gene>
    <name evidence="7" type="ORF">INT46_003266</name>
</gene>
<dbReference type="PANTHER" id="PTHR47793">
    <property type="entry name" value="HISTONE DEACETYLASE COMPLEX SUBUNIT CTI6"/>
    <property type="match status" value="1"/>
</dbReference>
<evidence type="ECO:0000259" key="6">
    <source>
        <dbReference type="PROSITE" id="PS50016"/>
    </source>
</evidence>
<comment type="caution">
    <text evidence="7">The sequence shown here is derived from an EMBL/GenBank/DDBJ whole genome shotgun (WGS) entry which is preliminary data.</text>
</comment>
<dbReference type="EMBL" id="JAEPRC010000298">
    <property type="protein sequence ID" value="KAG2200970.1"/>
    <property type="molecule type" value="Genomic_DNA"/>
</dbReference>
<feature type="compositionally biased region" description="Polar residues" evidence="5">
    <location>
        <begin position="38"/>
        <end position="47"/>
    </location>
</feature>
<dbReference type="InterPro" id="IPR013083">
    <property type="entry name" value="Znf_RING/FYVE/PHD"/>
</dbReference>
<feature type="compositionally biased region" description="Basic residues" evidence="5">
    <location>
        <begin position="17"/>
        <end position="35"/>
    </location>
</feature>
<evidence type="ECO:0000256" key="4">
    <source>
        <dbReference type="PROSITE-ProRule" id="PRU00146"/>
    </source>
</evidence>
<name>A0A8H7QZX0_9FUNG</name>
<keyword evidence="1" id="KW-0479">Metal-binding</keyword>
<evidence type="ECO:0000256" key="1">
    <source>
        <dbReference type="ARBA" id="ARBA00022723"/>
    </source>
</evidence>
<proteinExistence type="predicted"/>
<dbReference type="Pfam" id="PF20826">
    <property type="entry name" value="PHD_5"/>
    <property type="match status" value="1"/>
</dbReference>
<dbReference type="CDD" id="cd15550">
    <property type="entry name" value="PHD_MLL5"/>
    <property type="match status" value="1"/>
</dbReference>
<dbReference type="GO" id="GO:0008270">
    <property type="term" value="F:zinc ion binding"/>
    <property type="evidence" value="ECO:0007669"/>
    <property type="project" value="UniProtKB-KW"/>
</dbReference>
<dbReference type="GO" id="GO:0070210">
    <property type="term" value="C:Rpd3L-Expanded complex"/>
    <property type="evidence" value="ECO:0007669"/>
    <property type="project" value="TreeGrafter"/>
</dbReference>
<keyword evidence="2 4" id="KW-0863">Zinc-finger</keyword>
<keyword evidence="3" id="KW-0862">Zinc</keyword>
<feature type="region of interest" description="Disordered" evidence="5">
    <location>
        <begin position="192"/>
        <end position="318"/>
    </location>
</feature>
<evidence type="ECO:0000256" key="2">
    <source>
        <dbReference type="ARBA" id="ARBA00022771"/>
    </source>
</evidence>
<dbReference type="AlphaFoldDB" id="A0A8H7QZX0"/>
<keyword evidence="8" id="KW-1185">Reference proteome</keyword>
<protein>
    <recommendedName>
        <fullName evidence="6">PHD-type domain-containing protein</fullName>
    </recommendedName>
</protein>
<dbReference type="InterPro" id="IPR011011">
    <property type="entry name" value="Znf_FYVE_PHD"/>
</dbReference>
<feature type="region of interest" description="Disordered" evidence="5">
    <location>
        <begin position="156"/>
        <end position="179"/>
    </location>
</feature>